<evidence type="ECO:0008006" key="4">
    <source>
        <dbReference type="Google" id="ProtNLM"/>
    </source>
</evidence>
<feature type="signal peptide" evidence="1">
    <location>
        <begin position="1"/>
        <end position="43"/>
    </location>
</feature>
<organism evidence="2 3">
    <name type="scientific">Streptomyces lomondensis</name>
    <dbReference type="NCBI Taxonomy" id="68229"/>
    <lineage>
        <taxon>Bacteria</taxon>
        <taxon>Bacillati</taxon>
        <taxon>Actinomycetota</taxon>
        <taxon>Actinomycetes</taxon>
        <taxon>Kitasatosporales</taxon>
        <taxon>Streptomycetaceae</taxon>
        <taxon>Streptomyces</taxon>
    </lineage>
</organism>
<sequence length="186" mass="19249">MFQFRVPSTPPSQKGLHMKLVQRISVTAAAAAACAAAFIGASASSPDSASPASATVAGSQPGYAVEDFTYPGADKIKEEKGIILKRGDGHIVLADCSSGTGLMEVLSRDVDKICFRATGTSGYLTVEIPSVFSVKGAAAHTTDVTLTAPDSTPQEVEVAQGAWTPVGESTDPQGDEYVLVEIRTSK</sequence>
<proteinExistence type="predicted"/>
<reference evidence="3" key="1">
    <citation type="journal article" date="2019" name="Int. J. Syst. Evol. Microbiol.">
        <title>The Global Catalogue of Microorganisms (GCM) 10K type strain sequencing project: providing services to taxonomists for standard genome sequencing and annotation.</title>
        <authorList>
            <consortium name="The Broad Institute Genomics Platform"/>
            <consortium name="The Broad Institute Genome Sequencing Center for Infectious Disease"/>
            <person name="Wu L."/>
            <person name="Ma J."/>
        </authorList>
    </citation>
    <scope>NUCLEOTIDE SEQUENCE [LARGE SCALE GENOMIC DNA]</scope>
    <source>
        <strain evidence="3">JCM 4866</strain>
    </source>
</reference>
<comment type="caution">
    <text evidence="2">The sequence shown here is derived from an EMBL/GenBank/DDBJ whole genome shotgun (WGS) entry which is preliminary data.</text>
</comment>
<keyword evidence="3" id="KW-1185">Reference proteome</keyword>
<accession>A0ABQ2XFE3</accession>
<evidence type="ECO:0000313" key="2">
    <source>
        <dbReference type="EMBL" id="GGX13649.1"/>
    </source>
</evidence>
<name>A0ABQ2XFE3_9ACTN</name>
<dbReference type="EMBL" id="BMWC01000007">
    <property type="protein sequence ID" value="GGX13649.1"/>
    <property type="molecule type" value="Genomic_DNA"/>
</dbReference>
<gene>
    <name evidence="2" type="ORF">GCM10010383_49620</name>
</gene>
<evidence type="ECO:0000256" key="1">
    <source>
        <dbReference type="SAM" id="SignalP"/>
    </source>
</evidence>
<dbReference type="PROSITE" id="PS51257">
    <property type="entry name" value="PROKAR_LIPOPROTEIN"/>
    <property type="match status" value="1"/>
</dbReference>
<feature type="chain" id="PRO_5046298311" description="Secreted protein" evidence="1">
    <location>
        <begin position="44"/>
        <end position="186"/>
    </location>
</feature>
<dbReference type="Proteomes" id="UP000617743">
    <property type="component" value="Unassembled WGS sequence"/>
</dbReference>
<evidence type="ECO:0000313" key="3">
    <source>
        <dbReference type="Proteomes" id="UP000617743"/>
    </source>
</evidence>
<keyword evidence="1" id="KW-0732">Signal</keyword>
<protein>
    <recommendedName>
        <fullName evidence="4">Secreted protein</fullName>
    </recommendedName>
</protein>